<evidence type="ECO:0000313" key="2">
    <source>
        <dbReference type="EMBL" id="VDS08298.1"/>
    </source>
</evidence>
<gene>
    <name evidence="2" type="ORF">PARHAE_01481</name>
</gene>
<dbReference type="OrthoDB" id="7475241at2"/>
<evidence type="ECO:0000313" key="3">
    <source>
        <dbReference type="Proteomes" id="UP000270743"/>
    </source>
</evidence>
<dbReference type="SUPFAM" id="SSF159664">
    <property type="entry name" value="CobE/GbiG C-terminal domain-like"/>
    <property type="match status" value="1"/>
</dbReference>
<dbReference type="RefSeq" id="WP_126153977.1">
    <property type="nucleotide sequence ID" value="NZ_UZWE01000026.1"/>
</dbReference>
<organism evidence="2 3">
    <name type="scientific">Paracoccus haematequi</name>
    <dbReference type="NCBI Taxonomy" id="2491866"/>
    <lineage>
        <taxon>Bacteria</taxon>
        <taxon>Pseudomonadati</taxon>
        <taxon>Pseudomonadota</taxon>
        <taxon>Alphaproteobacteria</taxon>
        <taxon>Rhodobacterales</taxon>
        <taxon>Paracoccaceae</taxon>
        <taxon>Paracoccus</taxon>
    </lineage>
</organism>
<dbReference type="GO" id="GO:0009236">
    <property type="term" value="P:cobalamin biosynthetic process"/>
    <property type="evidence" value="ECO:0007669"/>
    <property type="project" value="InterPro"/>
</dbReference>
<evidence type="ECO:0000259" key="1">
    <source>
        <dbReference type="Pfam" id="PF01890"/>
    </source>
</evidence>
<proteinExistence type="predicted"/>
<feature type="domain" description="CobE/GbiG C-terminal" evidence="1">
    <location>
        <begin position="3"/>
        <end position="115"/>
    </location>
</feature>
<reference evidence="2 3" key="1">
    <citation type="submission" date="2018-12" db="EMBL/GenBank/DDBJ databases">
        <authorList>
            <person name="Criscuolo A."/>
        </authorList>
    </citation>
    <scope>NUCLEOTIDE SEQUENCE [LARGE SCALE GENOMIC DNA]</scope>
    <source>
        <strain evidence="2">ACIP1116241</strain>
    </source>
</reference>
<dbReference type="InterPro" id="IPR002750">
    <property type="entry name" value="CobE/GbiG_C"/>
</dbReference>
<dbReference type="Proteomes" id="UP000270743">
    <property type="component" value="Unassembled WGS sequence"/>
</dbReference>
<keyword evidence="3" id="KW-1185">Reference proteome</keyword>
<protein>
    <submittedName>
        <fullName evidence="2">Cobalamin biosynthesis protein CbiG</fullName>
    </submittedName>
</protein>
<dbReference type="EMBL" id="UZWE01000026">
    <property type="protein sequence ID" value="VDS08298.1"/>
    <property type="molecule type" value="Genomic_DNA"/>
</dbReference>
<dbReference type="Pfam" id="PF01890">
    <property type="entry name" value="CbiG_C"/>
    <property type="match status" value="1"/>
</dbReference>
<accession>A0A447IL96</accession>
<name>A0A447IL96_9RHOB</name>
<dbReference type="InterPro" id="IPR036518">
    <property type="entry name" value="CobE/GbiG_C_sf"/>
</dbReference>
<sequence>MRHAGVGFRSGATLDSVRDALRRAGGGGLTRIAIPAVKAADPLAAELAASGLALTLIPPDALARTPTPTQGPPSLRTHRTGTVAEACALIAAGPGARLLAPRTISQDRMATAAVAEGVDP</sequence>
<dbReference type="Gene3D" id="3.30.420.180">
    <property type="entry name" value="CobE/GbiG C-terminal domain"/>
    <property type="match status" value="1"/>
</dbReference>
<dbReference type="AlphaFoldDB" id="A0A447IL96"/>